<reference evidence="4 5" key="1">
    <citation type="submission" date="2022-04" db="EMBL/GenBank/DDBJ databases">
        <title>Positive selection, recombination, and allopatry shape intraspecific diversity of widespread and dominant cyanobacteria.</title>
        <authorList>
            <person name="Wei J."/>
            <person name="Shu W."/>
            <person name="Hu C."/>
        </authorList>
    </citation>
    <scope>NUCLEOTIDE SEQUENCE [LARGE SCALE GENOMIC DNA]</scope>
    <source>
        <strain evidence="4 5">GB2-A4</strain>
    </source>
</reference>
<dbReference type="NCBIfam" id="TIGR04020">
    <property type="entry name" value="seco_metab_LLM"/>
    <property type="match status" value="1"/>
</dbReference>
<dbReference type="RefSeq" id="WP_190442897.1">
    <property type="nucleotide sequence ID" value="NZ_JAMPKM010000013.1"/>
</dbReference>
<comment type="caution">
    <text evidence="4">The sequence shown here is derived from an EMBL/GenBank/DDBJ whole genome shotgun (WGS) entry which is preliminary data.</text>
</comment>
<dbReference type="InterPro" id="IPR011251">
    <property type="entry name" value="Luciferase-like_dom"/>
</dbReference>
<keyword evidence="5" id="KW-1185">Reference proteome</keyword>
<feature type="domain" description="Luciferase-like" evidence="3">
    <location>
        <begin position="1"/>
        <end position="317"/>
    </location>
</feature>
<proteinExistence type="predicted"/>
<dbReference type="InterPro" id="IPR024011">
    <property type="entry name" value="Biosynth_lucif-like_mOase_dom"/>
</dbReference>
<dbReference type="EMBL" id="JAMPKM010000013">
    <property type="protein sequence ID" value="MEP0819200.1"/>
    <property type="molecule type" value="Genomic_DNA"/>
</dbReference>
<evidence type="ECO:0000256" key="2">
    <source>
        <dbReference type="ARBA" id="ARBA00023033"/>
    </source>
</evidence>
<evidence type="ECO:0000259" key="3">
    <source>
        <dbReference type="Pfam" id="PF00296"/>
    </source>
</evidence>
<dbReference type="Gene3D" id="3.20.20.30">
    <property type="entry name" value="Luciferase-like domain"/>
    <property type="match status" value="1"/>
</dbReference>
<dbReference type="Pfam" id="PF00296">
    <property type="entry name" value="Bac_luciferase"/>
    <property type="match status" value="1"/>
</dbReference>
<dbReference type="InterPro" id="IPR050766">
    <property type="entry name" value="Bact_Lucif_Oxidored"/>
</dbReference>
<accession>A0ABV0JDR0</accession>
<dbReference type="InterPro" id="IPR036661">
    <property type="entry name" value="Luciferase-like_sf"/>
</dbReference>
<organism evidence="4 5">
    <name type="scientific">Trichocoleus desertorum GB2-A4</name>
    <dbReference type="NCBI Taxonomy" id="2933944"/>
    <lineage>
        <taxon>Bacteria</taxon>
        <taxon>Bacillati</taxon>
        <taxon>Cyanobacteriota</taxon>
        <taxon>Cyanophyceae</taxon>
        <taxon>Leptolyngbyales</taxon>
        <taxon>Trichocoleusaceae</taxon>
        <taxon>Trichocoleus</taxon>
    </lineage>
</organism>
<dbReference type="PANTHER" id="PTHR30137">
    <property type="entry name" value="LUCIFERASE-LIKE MONOOXYGENASE"/>
    <property type="match status" value="1"/>
</dbReference>
<keyword evidence="2" id="KW-0503">Monooxygenase</keyword>
<dbReference type="PANTHER" id="PTHR30137:SF8">
    <property type="entry name" value="BLR5498 PROTEIN"/>
    <property type="match status" value="1"/>
</dbReference>
<evidence type="ECO:0000256" key="1">
    <source>
        <dbReference type="ARBA" id="ARBA00023002"/>
    </source>
</evidence>
<name>A0ABV0JDR0_9CYAN</name>
<protein>
    <submittedName>
        <fullName evidence="4">LLM class flavin-dependent oxidoreductase</fullName>
    </submittedName>
</protein>
<gene>
    <name evidence="4" type="ORF">NC998_19040</name>
</gene>
<dbReference type="Proteomes" id="UP001464891">
    <property type="component" value="Unassembled WGS sequence"/>
</dbReference>
<evidence type="ECO:0000313" key="4">
    <source>
        <dbReference type="EMBL" id="MEP0819200.1"/>
    </source>
</evidence>
<dbReference type="SUPFAM" id="SSF51679">
    <property type="entry name" value="Bacterial luciferase-like"/>
    <property type="match status" value="1"/>
</dbReference>
<keyword evidence="1" id="KW-0560">Oxidoreductase</keyword>
<evidence type="ECO:0000313" key="5">
    <source>
        <dbReference type="Proteomes" id="UP001464891"/>
    </source>
</evidence>
<sequence length="368" mass="41693">MQFGLFYFSGDGSTHSADKYRLLTEGAKFADRHGFSSIWIPERHFHDFGGLYPNPAVINAALAMITERVQLRSGSVVLPLQEPLRVAEEWAVVDNLSNGRVGLTFAYGWHVDDFVLLPENYRDRQAVMWREIETVQRLWEGQTIERKNGSGQPVQVRTLPRPVQPKLPIWITCHSDYTFTEAGRLGANVLTSLLHSSVEELAPKIQLYRQSRVQHGHDPAAGKVSLMMHTFIGEDYEQVKRQVQAPFCNYLKTHFDLIESLVKRENLPVNLAQFTESDIETLLQFGFERYLDGKTLIGTVETCEPVIQRLREIGVDEVACLIDFGIDFDLAIASLEHLNHFKDRIQQSLSPEPVAAASSGQYSALSFF</sequence>